<feature type="chain" id="PRO_5016647336" description="SHOCT domain-containing protein" evidence="1">
    <location>
        <begin position="20"/>
        <end position="68"/>
    </location>
</feature>
<accession>A0A366WN33</accession>
<proteinExistence type="predicted"/>
<sequence length="68" mass="7243">MGRLGFLGLLVIAMAGLSACGGGRSEQNTEVRTTTTGQELTDLKKALDEGAISQSEYDKKRKDILKNG</sequence>
<organism evidence="3 4">
    <name type="scientific">Phaeobacter gallaeciensis</name>
    <dbReference type="NCBI Taxonomy" id="60890"/>
    <lineage>
        <taxon>Bacteria</taxon>
        <taxon>Pseudomonadati</taxon>
        <taxon>Pseudomonadota</taxon>
        <taxon>Alphaproteobacteria</taxon>
        <taxon>Rhodobacterales</taxon>
        <taxon>Roseobacteraceae</taxon>
        <taxon>Phaeobacter</taxon>
    </lineage>
</organism>
<name>A0A366WN33_9RHOB</name>
<dbReference type="Pfam" id="PF09851">
    <property type="entry name" value="SHOCT"/>
    <property type="match status" value="1"/>
</dbReference>
<evidence type="ECO:0000313" key="3">
    <source>
        <dbReference type="EMBL" id="RBW51608.1"/>
    </source>
</evidence>
<comment type="caution">
    <text evidence="3">The sequence shown here is derived from an EMBL/GenBank/DDBJ whole genome shotgun (WGS) entry which is preliminary data.</text>
</comment>
<dbReference type="InterPro" id="IPR018649">
    <property type="entry name" value="SHOCT"/>
</dbReference>
<dbReference type="AlphaFoldDB" id="A0A366WN33"/>
<evidence type="ECO:0000259" key="2">
    <source>
        <dbReference type="Pfam" id="PF09851"/>
    </source>
</evidence>
<evidence type="ECO:0000256" key="1">
    <source>
        <dbReference type="SAM" id="SignalP"/>
    </source>
</evidence>
<dbReference type="OrthoDB" id="7366470at2"/>
<feature type="domain" description="SHOCT" evidence="2">
    <location>
        <begin position="39"/>
        <end position="65"/>
    </location>
</feature>
<feature type="signal peptide" evidence="1">
    <location>
        <begin position="1"/>
        <end position="19"/>
    </location>
</feature>
<protein>
    <recommendedName>
        <fullName evidence="2">SHOCT domain-containing protein</fullName>
    </recommendedName>
</protein>
<dbReference type="PROSITE" id="PS51257">
    <property type="entry name" value="PROKAR_LIPOPROTEIN"/>
    <property type="match status" value="1"/>
</dbReference>
<dbReference type="Proteomes" id="UP000252706">
    <property type="component" value="Unassembled WGS sequence"/>
</dbReference>
<dbReference type="EMBL" id="QOCE01000045">
    <property type="protein sequence ID" value="RBW51608.1"/>
    <property type="molecule type" value="Genomic_DNA"/>
</dbReference>
<evidence type="ECO:0000313" key="4">
    <source>
        <dbReference type="Proteomes" id="UP000252706"/>
    </source>
</evidence>
<keyword evidence="1" id="KW-0732">Signal</keyword>
<reference evidence="3 4" key="1">
    <citation type="submission" date="2018-07" db="EMBL/GenBank/DDBJ databases">
        <title>Modular assembly of carbohydrate-degrading microbial communities in the ocean.</title>
        <authorList>
            <person name="Enke T.N."/>
            <person name="Datta M.S."/>
            <person name="Schwartzman J.A."/>
            <person name="Cermak N."/>
            <person name="Schmitz D.A."/>
            <person name="Barrere J."/>
            <person name="Cordero O.X."/>
        </authorList>
    </citation>
    <scope>NUCLEOTIDE SEQUENCE [LARGE SCALE GENOMIC DNA]</scope>
    <source>
        <strain evidence="3 4">C3M10</strain>
    </source>
</reference>
<dbReference type="RefSeq" id="WP_113824962.1">
    <property type="nucleotide sequence ID" value="NZ_QOCE01000045.1"/>
</dbReference>
<gene>
    <name evidence="3" type="ORF">DS909_18640</name>
</gene>